<organism evidence="1 2">
    <name type="scientific">Flavobacterium sinopsychrotolerans</name>
    <dbReference type="NCBI Taxonomy" id="604089"/>
    <lineage>
        <taxon>Bacteria</taxon>
        <taxon>Pseudomonadati</taxon>
        <taxon>Bacteroidota</taxon>
        <taxon>Flavobacteriia</taxon>
        <taxon>Flavobacteriales</taxon>
        <taxon>Flavobacteriaceae</taxon>
        <taxon>Flavobacterium</taxon>
    </lineage>
</organism>
<dbReference type="OrthoDB" id="1258369at2"/>
<dbReference type="EMBL" id="FODN01000001">
    <property type="protein sequence ID" value="SEN69646.1"/>
    <property type="molecule type" value="Genomic_DNA"/>
</dbReference>
<keyword evidence="2" id="KW-1185">Reference proteome</keyword>
<dbReference type="RefSeq" id="WP_143056044.1">
    <property type="nucleotide sequence ID" value="NZ_CBCSFM010000001.1"/>
</dbReference>
<name>A0A1H8INN8_9FLAO</name>
<gene>
    <name evidence="1" type="ORF">SAMN04487942_0624</name>
</gene>
<dbReference type="AlphaFoldDB" id="A0A1H8INN8"/>
<reference evidence="2" key="1">
    <citation type="submission" date="2016-10" db="EMBL/GenBank/DDBJ databases">
        <authorList>
            <person name="Varghese N."/>
            <person name="Submissions S."/>
        </authorList>
    </citation>
    <scope>NUCLEOTIDE SEQUENCE [LARGE SCALE GENOMIC DNA]</scope>
    <source>
        <strain evidence="2">CGMCC 1.8704</strain>
    </source>
</reference>
<evidence type="ECO:0000313" key="1">
    <source>
        <dbReference type="EMBL" id="SEN69646.1"/>
    </source>
</evidence>
<dbReference type="PROSITE" id="PS51257">
    <property type="entry name" value="PROKAR_LIPOPROTEIN"/>
    <property type="match status" value="1"/>
</dbReference>
<dbReference type="Proteomes" id="UP000198657">
    <property type="component" value="Unassembled WGS sequence"/>
</dbReference>
<sequence length="188" mass="21748">MKKILIPIFFISIFLIITSCGNIKGTKTEPNVNTKFNTEYKKSRKNFYGELALKENNEIRKIIENELHSEVPEGKSILINFSQKGSNCISMGLNNKDAATVINNGIRISSRISMNNNTIDFFVYTADVFHKDVHQNNANFKLDSGFFYNNIFTFHENCEAFFILKPNGQFMKFYGEDYFSEVENFLQK</sequence>
<evidence type="ECO:0008006" key="3">
    <source>
        <dbReference type="Google" id="ProtNLM"/>
    </source>
</evidence>
<accession>A0A1H8INN8</accession>
<protein>
    <recommendedName>
        <fullName evidence="3">Lipoprotein</fullName>
    </recommendedName>
</protein>
<evidence type="ECO:0000313" key="2">
    <source>
        <dbReference type="Proteomes" id="UP000198657"/>
    </source>
</evidence>
<proteinExistence type="predicted"/>